<evidence type="ECO:0000313" key="3">
    <source>
        <dbReference type="Proteomes" id="UP001174050"/>
    </source>
</evidence>
<accession>A0ABT7ZET1</accession>
<feature type="compositionally biased region" description="Pro residues" evidence="1">
    <location>
        <begin position="166"/>
        <end position="185"/>
    </location>
</feature>
<dbReference type="InterPro" id="IPR027417">
    <property type="entry name" value="P-loop_NTPase"/>
</dbReference>
<name>A0ABT7ZET1_9ACTN</name>
<dbReference type="GO" id="GO:0051301">
    <property type="term" value="P:cell division"/>
    <property type="evidence" value="ECO:0007669"/>
    <property type="project" value="UniProtKB-KW"/>
</dbReference>
<feature type="compositionally biased region" description="Low complexity" evidence="1">
    <location>
        <begin position="91"/>
        <end position="165"/>
    </location>
</feature>
<dbReference type="EMBL" id="JAUEPL010000078">
    <property type="protein sequence ID" value="MDN3297999.1"/>
    <property type="molecule type" value="Genomic_DNA"/>
</dbReference>
<feature type="region of interest" description="Disordered" evidence="1">
    <location>
        <begin position="1"/>
        <end position="188"/>
    </location>
</feature>
<keyword evidence="2" id="KW-0132">Cell division</keyword>
<proteinExistence type="predicted"/>
<protein>
    <submittedName>
        <fullName evidence="2">Cell division protein FtsK</fullName>
    </submittedName>
</protein>
<dbReference type="Gene3D" id="3.40.50.300">
    <property type="entry name" value="P-loop containing nucleotide triphosphate hydrolases"/>
    <property type="match status" value="1"/>
</dbReference>
<gene>
    <name evidence="2" type="ORF">QWM81_29010</name>
</gene>
<feature type="compositionally biased region" description="Low complexity" evidence="1">
    <location>
        <begin position="50"/>
        <end position="66"/>
    </location>
</feature>
<organism evidence="2 3">
    <name type="scientific">Streptomyces ficellus</name>
    <dbReference type="NCBI Taxonomy" id="1977088"/>
    <lineage>
        <taxon>Bacteria</taxon>
        <taxon>Bacillati</taxon>
        <taxon>Actinomycetota</taxon>
        <taxon>Actinomycetes</taxon>
        <taxon>Kitasatosporales</taxon>
        <taxon>Streptomycetaceae</taxon>
        <taxon>Streptomyces</taxon>
    </lineage>
</organism>
<evidence type="ECO:0000313" key="2">
    <source>
        <dbReference type="EMBL" id="MDN3297999.1"/>
    </source>
</evidence>
<feature type="compositionally biased region" description="Pro residues" evidence="1">
    <location>
        <begin position="67"/>
        <end position="87"/>
    </location>
</feature>
<comment type="caution">
    <text evidence="2">The sequence shown here is derived from an EMBL/GenBank/DDBJ whole genome shotgun (WGS) entry which is preliminary data.</text>
</comment>
<feature type="compositionally biased region" description="Polar residues" evidence="1">
    <location>
        <begin position="489"/>
        <end position="498"/>
    </location>
</feature>
<feature type="non-terminal residue" evidence="2">
    <location>
        <position position="1"/>
    </location>
</feature>
<sequence>PTASGDGPPPVAGPADATARQAGYARYGTAPAGASGGAVPRQGGGESRRATSPGGAAPATPAGAPGVPRPTPPGDTDPARQPTPPRGTPTGGQPATGAPSHGTPQARTPAGGTAPGTTSRATAAPGGHRAGTTPTGTTSTDTHPADAAPTGATPTGATPTDTHPAAPGPAPLPHPAAPAPAPQPPARRRGIGAWARRFAGGRAGEQAPETEGGVAQAAVAGHGGLQETWPDPAAVLLTALGPGPRLWERGPGHPEALVVRLGTTDRADLAAVPVTVSLREAGSLGLAGPRPRLMGLVRSVVAQLAALHAPADLEIVLIGNVARKREWSWLGWLPHLRPAHGQDCRLLLAYDREQTAARTAELTRRLDDGPLGPGWASADKKAVAEAAERFDGTYTVVIVDGDPGSAALRETTARLAGAGAAAGIHLVCLAETPAASPLSPVAATYETACATSLPFRECGAAALLSGDVATALRLMRTAGGRPAGHGTADTASTVPTVP</sequence>
<dbReference type="Proteomes" id="UP001174050">
    <property type="component" value="Unassembled WGS sequence"/>
</dbReference>
<feature type="non-terminal residue" evidence="2">
    <location>
        <position position="498"/>
    </location>
</feature>
<keyword evidence="2" id="KW-0131">Cell cycle</keyword>
<keyword evidence="3" id="KW-1185">Reference proteome</keyword>
<evidence type="ECO:0000256" key="1">
    <source>
        <dbReference type="SAM" id="MobiDB-lite"/>
    </source>
</evidence>
<dbReference type="PRINTS" id="PR01217">
    <property type="entry name" value="PRICHEXTENSN"/>
</dbReference>
<reference evidence="2" key="1">
    <citation type="submission" date="2023-06" db="EMBL/GenBank/DDBJ databases">
        <title>WGS-Sequencing of Streptomyces ficellus isolate 21 collected from sand in Gara Djebilet Iron Mine in Algeria.</title>
        <authorList>
            <person name="Zegers G.P."/>
            <person name="Gomez A."/>
            <person name="Gueddou A."/>
            <person name="Zahara A.F."/>
            <person name="Worth M."/>
            <person name="Sevigny J.L."/>
            <person name="Tisa L."/>
        </authorList>
    </citation>
    <scope>NUCLEOTIDE SEQUENCE</scope>
    <source>
        <strain evidence="2">AS11</strain>
    </source>
</reference>
<feature type="region of interest" description="Disordered" evidence="1">
    <location>
        <begin position="479"/>
        <end position="498"/>
    </location>
</feature>